<dbReference type="PROSITE" id="PS50995">
    <property type="entry name" value="HTH_MARR_2"/>
    <property type="match status" value="1"/>
</dbReference>
<proteinExistence type="predicted"/>
<dbReference type="EMBL" id="CP017707">
    <property type="protein sequence ID" value="AOZ50765.1"/>
    <property type="molecule type" value="Genomic_DNA"/>
</dbReference>
<dbReference type="PRINTS" id="PR00598">
    <property type="entry name" value="HTHMARR"/>
</dbReference>
<dbReference type="Proteomes" id="UP000178776">
    <property type="component" value="Chromosome"/>
</dbReference>
<dbReference type="PANTHER" id="PTHR39515">
    <property type="entry name" value="CONSERVED PROTEIN"/>
    <property type="match status" value="1"/>
</dbReference>
<dbReference type="InterPro" id="IPR052526">
    <property type="entry name" value="HTH-type_Bedaq_tolerance"/>
</dbReference>
<dbReference type="AlphaFoldDB" id="A0A1D9LHM4"/>
<protein>
    <submittedName>
        <fullName evidence="2">MarR family transcriptional regulator</fullName>
    </submittedName>
</protein>
<evidence type="ECO:0000313" key="3">
    <source>
        <dbReference type="Proteomes" id="UP000178776"/>
    </source>
</evidence>
<dbReference type="SMART" id="SM00347">
    <property type="entry name" value="HTH_MARR"/>
    <property type="match status" value="1"/>
</dbReference>
<dbReference type="RefSeq" id="WP_046167808.1">
    <property type="nucleotide sequence ID" value="NZ_CP017707.1"/>
</dbReference>
<evidence type="ECO:0000313" key="2">
    <source>
        <dbReference type="EMBL" id="AOZ50765.1"/>
    </source>
</evidence>
<feature type="domain" description="HTH marR-type" evidence="1">
    <location>
        <begin position="1"/>
        <end position="141"/>
    </location>
</feature>
<dbReference type="STRING" id="1108595.BKX93_12680"/>
<dbReference type="GO" id="GO:0003700">
    <property type="term" value="F:DNA-binding transcription factor activity"/>
    <property type="evidence" value="ECO:0007669"/>
    <property type="project" value="InterPro"/>
</dbReference>
<gene>
    <name evidence="2" type="ORF">BKX93_12680</name>
</gene>
<dbReference type="SUPFAM" id="SSF46785">
    <property type="entry name" value="Winged helix' DNA-binding domain"/>
    <property type="match status" value="1"/>
</dbReference>
<name>A0A1D9LHM4_9NEIS</name>
<dbReference type="GeneID" id="68842065"/>
<dbReference type="InterPro" id="IPR036388">
    <property type="entry name" value="WH-like_DNA-bd_sf"/>
</dbReference>
<dbReference type="Gene3D" id="1.10.10.10">
    <property type="entry name" value="Winged helix-like DNA-binding domain superfamily/Winged helix DNA-binding domain"/>
    <property type="match status" value="1"/>
</dbReference>
<accession>A0A1D9LHM4</accession>
<evidence type="ECO:0000259" key="1">
    <source>
        <dbReference type="PROSITE" id="PS50995"/>
    </source>
</evidence>
<dbReference type="Gene3D" id="1.10.287.100">
    <property type="match status" value="1"/>
</dbReference>
<reference evidence="2 3" key="1">
    <citation type="submission" date="2016-10" db="EMBL/GenBank/DDBJ databases">
        <title>Chromobacterium muskegensis sp. nov., an insecticidal bacterium isolated from Sphagnum bogs.</title>
        <authorList>
            <person name="Sparks M.E."/>
            <person name="Blackburn M.B."/>
            <person name="Gundersen-Rindal D.E."/>
            <person name="Mitchell A."/>
            <person name="Farrar R."/>
            <person name="Kuhar D."/>
        </authorList>
    </citation>
    <scope>NUCLEOTIDE SEQUENCE [LARGE SCALE GENOMIC DNA]</scope>
    <source>
        <strain evidence="2 3">21-1</strain>
    </source>
</reference>
<sequence length="154" mass="16980">MSEINFLPTAEASLLRRQLMSMVRRLRRQGSLDVLPFGLLAVLGAIDRAGGDITPTELARRENLRSSNLASALRELDASGLIRRTQDPDDGRRVRVGLSEAGEAALRRNRQLRDGWLQQALQGLSAEERGILLRAGELLERLAASEPTSIKEQA</sequence>
<dbReference type="Pfam" id="PF12802">
    <property type="entry name" value="MarR_2"/>
    <property type="match status" value="1"/>
</dbReference>
<dbReference type="InterPro" id="IPR000835">
    <property type="entry name" value="HTH_MarR-typ"/>
</dbReference>
<dbReference type="InterPro" id="IPR036390">
    <property type="entry name" value="WH_DNA-bd_sf"/>
</dbReference>
<dbReference type="KEGG" id="cvc:BKX93_12680"/>
<organism evidence="2 3">
    <name type="scientific">Chromobacterium vaccinii</name>
    <dbReference type="NCBI Taxonomy" id="1108595"/>
    <lineage>
        <taxon>Bacteria</taxon>
        <taxon>Pseudomonadati</taxon>
        <taxon>Pseudomonadota</taxon>
        <taxon>Betaproteobacteria</taxon>
        <taxon>Neisseriales</taxon>
        <taxon>Chromobacteriaceae</taxon>
        <taxon>Chromobacterium</taxon>
    </lineage>
</organism>
<dbReference type="PANTHER" id="PTHR39515:SF2">
    <property type="entry name" value="HTH-TYPE TRANSCRIPTIONAL REGULATOR RV0880"/>
    <property type="match status" value="1"/>
</dbReference>